<dbReference type="PANTHER" id="PTHR30486:SF6">
    <property type="entry name" value="TYPE IV PILUS RETRACTATION ATPASE PILT"/>
    <property type="match status" value="1"/>
</dbReference>
<dbReference type="Gene3D" id="3.40.50.300">
    <property type="entry name" value="P-loop containing nucleotide triphosphate hydrolases"/>
    <property type="match status" value="1"/>
</dbReference>
<gene>
    <name evidence="2" type="ORF">BJP51_31365</name>
</gene>
<name>A0A1R0WW98_9BACL</name>
<dbReference type="SUPFAM" id="SSF52540">
    <property type="entry name" value="P-loop containing nucleoside triphosphate hydrolases"/>
    <property type="match status" value="1"/>
</dbReference>
<protein>
    <submittedName>
        <fullName evidence="2">Uncharacterized protein</fullName>
    </submittedName>
</protein>
<organism evidence="2 3">
    <name type="scientific">Paenibacillus odorifer</name>
    <dbReference type="NCBI Taxonomy" id="189426"/>
    <lineage>
        <taxon>Bacteria</taxon>
        <taxon>Bacillati</taxon>
        <taxon>Bacillota</taxon>
        <taxon>Bacilli</taxon>
        <taxon>Bacillales</taxon>
        <taxon>Paenibacillaceae</taxon>
        <taxon>Paenibacillus</taxon>
    </lineage>
</organism>
<dbReference type="InterPro" id="IPR027417">
    <property type="entry name" value="P-loop_NTPase"/>
</dbReference>
<evidence type="ECO:0000313" key="2">
    <source>
        <dbReference type="EMBL" id="OMD22744.1"/>
    </source>
</evidence>
<comment type="similarity">
    <text evidence="1">Belongs to the GSP E family.</text>
</comment>
<evidence type="ECO:0000256" key="1">
    <source>
        <dbReference type="ARBA" id="ARBA00006611"/>
    </source>
</evidence>
<accession>A0A1R0WW98</accession>
<evidence type="ECO:0000313" key="3">
    <source>
        <dbReference type="Proteomes" id="UP000187465"/>
    </source>
</evidence>
<sequence>MILDKKISASSSTVPFSLKERMMKNRKTSTEDFYSYLNKMKKDITPELRREDEDYYVLNAKALMGDLQAISYFMNEIEKYVRKNPYGGKIPDAYSSITEALYHEWKGYGPAFKWITDRSYSDSTGLQIIGEQIFYNNKGVFSKYPYKMPSLDRVEQLKRTLMKGAPSAKLNKDKPSAEFKMDDPLWPGRFIRIAIWVSPRVWDGFTTITMRRQVVEYMNFDEQAGTSSIPAESIDLLRDLSYLFRNTVVAGPVGSGKSTFANTIVGEQLQGSTSCMGVVMIEKHPESILPYQIKGHRIIPIQAENDELMEVGIESLRHDPNILFMTEMRFHEWEFYFFSGEKGYNGIIGTFHTVDSEDIPYQGAFAVFTRLGGSLKGHLISAMKSCEIVFIMEPTDAGEKKLARISEVFYDEAKNSVFASDIMRYEQATNEWTYNDQLTESIVKRMQKKNPEVTQRFLEELKRLTKLKPMKDPLKESLKAKIVLNSQ</sequence>
<comment type="caution">
    <text evidence="2">The sequence shown here is derived from an EMBL/GenBank/DDBJ whole genome shotgun (WGS) entry which is preliminary data.</text>
</comment>
<dbReference type="GO" id="GO:0016887">
    <property type="term" value="F:ATP hydrolysis activity"/>
    <property type="evidence" value="ECO:0007669"/>
    <property type="project" value="InterPro"/>
</dbReference>
<dbReference type="Proteomes" id="UP000187465">
    <property type="component" value="Unassembled WGS sequence"/>
</dbReference>
<dbReference type="InterPro" id="IPR050921">
    <property type="entry name" value="T4SS_GSP_E_ATPase"/>
</dbReference>
<dbReference type="EMBL" id="MKQP01000064">
    <property type="protein sequence ID" value="OMD22744.1"/>
    <property type="molecule type" value="Genomic_DNA"/>
</dbReference>
<dbReference type="PANTHER" id="PTHR30486">
    <property type="entry name" value="TWITCHING MOTILITY PROTEIN PILT"/>
    <property type="match status" value="1"/>
</dbReference>
<proteinExistence type="inferred from homology"/>
<reference evidence="2 3" key="1">
    <citation type="submission" date="2016-10" db="EMBL/GenBank/DDBJ databases">
        <title>Paenibacillus species isolates.</title>
        <authorList>
            <person name="Beno S.M."/>
        </authorList>
    </citation>
    <scope>NUCLEOTIDE SEQUENCE [LARGE SCALE GENOMIC DNA]</scope>
    <source>
        <strain evidence="2 3">FSL H7-0604</strain>
    </source>
</reference>
<dbReference type="AlphaFoldDB" id="A0A1R0WW98"/>
<dbReference type="RefSeq" id="WP_076179774.1">
    <property type="nucleotide sequence ID" value="NZ_MKQP01000064.1"/>
</dbReference>